<dbReference type="InterPro" id="IPR011251">
    <property type="entry name" value="Luciferase-like_dom"/>
</dbReference>
<dbReference type="PIRSF" id="PIRSF000337">
    <property type="entry name" value="NTA_MOA"/>
    <property type="match status" value="1"/>
</dbReference>
<comment type="caution">
    <text evidence="7">The sequence shown here is derived from an EMBL/GenBank/DDBJ whole genome shotgun (WGS) entry which is preliminary data.</text>
</comment>
<keyword evidence="4 7" id="KW-0503">Monooxygenase</keyword>
<protein>
    <submittedName>
        <fullName evidence="7">NtaA/DmoA family FMN-dependent monooxygenase</fullName>
        <ecNumber evidence="7">1.14.-.-</ecNumber>
    </submittedName>
</protein>
<dbReference type="CDD" id="cd01095">
    <property type="entry name" value="Nitrilotriacetate_monoxgenase"/>
    <property type="match status" value="1"/>
</dbReference>
<evidence type="ECO:0000313" key="7">
    <source>
        <dbReference type="EMBL" id="MFB9948687.1"/>
    </source>
</evidence>
<organism evidence="7 8">
    <name type="scientific">Rhizobium puerariae</name>
    <dbReference type="NCBI Taxonomy" id="1585791"/>
    <lineage>
        <taxon>Bacteria</taxon>
        <taxon>Pseudomonadati</taxon>
        <taxon>Pseudomonadota</taxon>
        <taxon>Alphaproteobacteria</taxon>
        <taxon>Hyphomicrobiales</taxon>
        <taxon>Rhizobiaceae</taxon>
        <taxon>Rhizobium/Agrobacterium group</taxon>
        <taxon>Rhizobium</taxon>
    </lineage>
</organism>
<evidence type="ECO:0000256" key="1">
    <source>
        <dbReference type="ARBA" id="ARBA00022630"/>
    </source>
</evidence>
<dbReference type="InterPro" id="IPR051260">
    <property type="entry name" value="Diverse_substr_monoxygenases"/>
</dbReference>
<accession>A0ABV6ADP1</accession>
<keyword evidence="3 7" id="KW-0560">Oxidoreductase</keyword>
<dbReference type="EC" id="1.14.-.-" evidence="7"/>
<evidence type="ECO:0000313" key="8">
    <source>
        <dbReference type="Proteomes" id="UP001589692"/>
    </source>
</evidence>
<dbReference type="GO" id="GO:0004497">
    <property type="term" value="F:monooxygenase activity"/>
    <property type="evidence" value="ECO:0007669"/>
    <property type="project" value="UniProtKB-KW"/>
</dbReference>
<comment type="similarity">
    <text evidence="5">Belongs to the NtaA/SnaA/DszA monooxygenase family.</text>
</comment>
<dbReference type="Gene3D" id="3.20.20.30">
    <property type="entry name" value="Luciferase-like domain"/>
    <property type="match status" value="1"/>
</dbReference>
<dbReference type="EMBL" id="JBHMAA010000008">
    <property type="protein sequence ID" value="MFB9948687.1"/>
    <property type="molecule type" value="Genomic_DNA"/>
</dbReference>
<reference evidence="7 8" key="1">
    <citation type="submission" date="2024-09" db="EMBL/GenBank/DDBJ databases">
        <authorList>
            <person name="Sun Q."/>
            <person name="Mori K."/>
        </authorList>
    </citation>
    <scope>NUCLEOTIDE SEQUENCE [LARGE SCALE GENOMIC DNA]</scope>
    <source>
        <strain evidence="7 8">TBRC 4938</strain>
    </source>
</reference>
<keyword evidence="8" id="KW-1185">Reference proteome</keyword>
<proteinExistence type="inferred from homology"/>
<evidence type="ECO:0000256" key="4">
    <source>
        <dbReference type="ARBA" id="ARBA00023033"/>
    </source>
</evidence>
<dbReference type="Proteomes" id="UP001589692">
    <property type="component" value="Unassembled WGS sequence"/>
</dbReference>
<keyword evidence="1" id="KW-0285">Flavoprotein</keyword>
<dbReference type="RefSeq" id="WP_377258340.1">
    <property type="nucleotide sequence ID" value="NZ_JBHMAA010000008.1"/>
</dbReference>
<dbReference type="PANTHER" id="PTHR30011:SF16">
    <property type="entry name" value="C2H2 FINGER DOMAIN TRANSCRIPTION FACTOR (EUROFUNG)-RELATED"/>
    <property type="match status" value="1"/>
</dbReference>
<gene>
    <name evidence="7" type="ORF">ACFFP0_07495</name>
</gene>
<dbReference type="InterPro" id="IPR016215">
    <property type="entry name" value="NTA_MOA"/>
</dbReference>
<sequence length="439" mass="47758">MTAHPRTIHLLYNLSGVGHHVAAWRHPDSRTERALDLDYYVELAREAERGLFDAVFIADTPVLRAAQGEQLANTPFEPVTLLSAIAARTRSIGIIPTLSYSYSEPYTVARQIASLDLLSRGRAGVNLVTSAGDAVARNYGFASQPAHDARYARAREYASALLQLWQSWEPAAVVFDRSGGILVDPKKIHPVNFAGEHISVAGPLNVPRSPQSRPVLLQAGASDDGIQQAGQFADAVYLRSVSLAETREFYRKIKEAAVAAGRAPDDVKVLPGIVPYVGRTRDEAIRLHDEIESLHVQSPYDLARLGAMLGIDLSDAKPDDPVPLDRLPDPSKFNGSVTGFVQLRNYAIEDKLTLGQLAHKLRSDAPLGMSAPVGSGEDLADFIEEWVGEGAADGFVLQIPIAPTGLTMFVDEVVPVLQKRGLFRTEYEGTTLQDRLGVR</sequence>
<dbReference type="Pfam" id="PF00296">
    <property type="entry name" value="Bac_luciferase"/>
    <property type="match status" value="1"/>
</dbReference>
<evidence type="ECO:0000256" key="2">
    <source>
        <dbReference type="ARBA" id="ARBA00022643"/>
    </source>
</evidence>
<evidence type="ECO:0000256" key="3">
    <source>
        <dbReference type="ARBA" id="ARBA00023002"/>
    </source>
</evidence>
<dbReference type="SUPFAM" id="SSF51679">
    <property type="entry name" value="Bacterial luciferase-like"/>
    <property type="match status" value="1"/>
</dbReference>
<dbReference type="NCBIfam" id="TIGR03860">
    <property type="entry name" value="FMN_nitrolo"/>
    <property type="match status" value="1"/>
</dbReference>
<name>A0ABV6ADP1_9HYPH</name>
<dbReference type="PANTHER" id="PTHR30011">
    <property type="entry name" value="ALKANESULFONATE MONOOXYGENASE-RELATED"/>
    <property type="match status" value="1"/>
</dbReference>
<evidence type="ECO:0000259" key="6">
    <source>
        <dbReference type="Pfam" id="PF00296"/>
    </source>
</evidence>
<feature type="domain" description="Luciferase-like" evidence="6">
    <location>
        <begin position="21"/>
        <end position="318"/>
    </location>
</feature>
<keyword evidence="2" id="KW-0288">FMN</keyword>
<evidence type="ECO:0000256" key="5">
    <source>
        <dbReference type="ARBA" id="ARBA00033748"/>
    </source>
</evidence>
<dbReference type="InterPro" id="IPR036661">
    <property type="entry name" value="Luciferase-like_sf"/>
</dbReference>